<evidence type="ECO:0000259" key="1">
    <source>
        <dbReference type="Pfam" id="PF07726"/>
    </source>
</evidence>
<dbReference type="EMBL" id="CP002299">
    <property type="protein sequence ID" value="ADP84767.1"/>
    <property type="molecule type" value="Genomic_DNA"/>
</dbReference>
<reference evidence="3 4" key="1">
    <citation type="submission" date="2010-10" db="EMBL/GenBank/DDBJ databases">
        <title>Complete sequence of Frankia sp. EuI1c.</title>
        <authorList>
            <consortium name="US DOE Joint Genome Institute"/>
            <person name="Lucas S."/>
            <person name="Copeland A."/>
            <person name="Lapidus A."/>
            <person name="Cheng J.-F."/>
            <person name="Bruce D."/>
            <person name="Goodwin L."/>
            <person name="Pitluck S."/>
            <person name="Chertkov O."/>
            <person name="Detter J.C."/>
            <person name="Han C."/>
            <person name="Tapia R."/>
            <person name="Land M."/>
            <person name="Hauser L."/>
            <person name="Jeffries C."/>
            <person name="Kyrpides N."/>
            <person name="Ivanova N."/>
            <person name="Mikhailova N."/>
            <person name="Beauchemin N."/>
            <person name="Sen A."/>
            <person name="Sur S.A."/>
            <person name="Gtari M."/>
            <person name="Wall L."/>
            <person name="Tisa L."/>
            <person name="Woyke T."/>
        </authorList>
    </citation>
    <scope>NUCLEOTIDE SEQUENCE [LARGE SCALE GENOMIC DNA]</scope>
    <source>
        <strain evidence="4">DSM 45817 / CECT 9037 / EuI1c</strain>
    </source>
</reference>
<dbReference type="InParanoid" id="E3JDK1"/>
<keyword evidence="4" id="KW-1185">Reference proteome</keyword>
<dbReference type="Pfam" id="PF07726">
    <property type="entry name" value="AAA_3"/>
    <property type="match status" value="1"/>
</dbReference>
<dbReference type="eggNOG" id="COG0714">
    <property type="taxonomic scope" value="Bacteria"/>
</dbReference>
<dbReference type="InterPro" id="IPR027417">
    <property type="entry name" value="P-loop_NTPase"/>
</dbReference>
<dbReference type="PANTHER" id="PTHR42759">
    <property type="entry name" value="MOXR FAMILY PROTEIN"/>
    <property type="match status" value="1"/>
</dbReference>
<sequence length="326" mass="35131">MEESASAQDVSWFAEQCDRIVRNIERLIRGKTDVVRLAVLCLAAEGHVLVDDVPGVGKTSIAKALASSIEGSMRRIQCTPDLLPTDITGVQIWNQDTRNFEFQPGAIFGNVVLADEVNRASPKTQSALLEVMEERQVTVEGTTFAVPRPFLVIATQNPVEHGGTYDLPEAQIDRFMMKMSVGYPDHAAEVEIVANRSAGQSVLDLQPVVSSADVLRMTSLVRRVHLTPAVVDYIVTITAATRRLAELRLGASPRAGIALAAAAQAHAAADGRTFVTPDDVKALAPFVLAHRLLLRPEAELNGVTAAGLLDSILASVPVPGRERAYR</sequence>
<organism evidence="3 4">
    <name type="scientific">Pseudofrankia inefficax (strain DSM 45817 / CECT 9037 / DDB 130130 / EuI1c)</name>
    <name type="common">Frankia inefficax</name>
    <dbReference type="NCBI Taxonomy" id="298654"/>
    <lineage>
        <taxon>Bacteria</taxon>
        <taxon>Bacillati</taxon>
        <taxon>Actinomycetota</taxon>
        <taxon>Actinomycetes</taxon>
        <taxon>Frankiales</taxon>
        <taxon>Frankiaceae</taxon>
        <taxon>Pseudofrankia</taxon>
    </lineage>
</organism>
<accession>E3JDK1</accession>
<dbReference type="Pfam" id="PF17863">
    <property type="entry name" value="AAA_lid_2"/>
    <property type="match status" value="1"/>
</dbReference>
<dbReference type="InterPro" id="IPR011703">
    <property type="entry name" value="ATPase_AAA-3"/>
</dbReference>
<dbReference type="STRING" id="298654.FraEuI1c_6798"/>
<dbReference type="HOGENOM" id="CLU_034716_2_2_11"/>
<dbReference type="GO" id="GO:0016887">
    <property type="term" value="F:ATP hydrolysis activity"/>
    <property type="evidence" value="ECO:0007669"/>
    <property type="project" value="InterPro"/>
</dbReference>
<proteinExistence type="predicted"/>
<dbReference type="Proteomes" id="UP000002484">
    <property type="component" value="Chromosome"/>
</dbReference>
<dbReference type="SUPFAM" id="SSF52540">
    <property type="entry name" value="P-loop containing nucleoside triphosphate hydrolases"/>
    <property type="match status" value="1"/>
</dbReference>
<dbReference type="Gene3D" id="1.10.8.80">
    <property type="entry name" value="Magnesium chelatase subunit I, C-Terminal domain"/>
    <property type="match status" value="1"/>
</dbReference>
<dbReference type="InterPro" id="IPR041628">
    <property type="entry name" value="ChlI/MoxR_AAA_lid"/>
</dbReference>
<dbReference type="InterPro" id="IPR050764">
    <property type="entry name" value="CbbQ/NirQ/NorQ/GpvN"/>
</dbReference>
<protein>
    <submittedName>
        <fullName evidence="3">ATPase associated with various cellular activities AAA_3</fullName>
    </submittedName>
</protein>
<gene>
    <name evidence="3" type="ordered locus">FraEuI1c_6798</name>
</gene>
<dbReference type="GO" id="GO:0005524">
    <property type="term" value="F:ATP binding"/>
    <property type="evidence" value="ECO:0007669"/>
    <property type="project" value="InterPro"/>
</dbReference>
<dbReference type="Gene3D" id="3.40.50.300">
    <property type="entry name" value="P-loop containing nucleotide triphosphate hydrolases"/>
    <property type="match status" value="1"/>
</dbReference>
<name>E3JDK1_PSEI1</name>
<dbReference type="PIRSF" id="PIRSF002849">
    <property type="entry name" value="AAA_ATPase_chaperone_MoxR_prd"/>
    <property type="match status" value="1"/>
</dbReference>
<evidence type="ECO:0000313" key="4">
    <source>
        <dbReference type="Proteomes" id="UP000002484"/>
    </source>
</evidence>
<evidence type="ECO:0000259" key="2">
    <source>
        <dbReference type="Pfam" id="PF17863"/>
    </source>
</evidence>
<dbReference type="KEGG" id="fri:FraEuI1c_6798"/>
<feature type="domain" description="ChlI/MoxR AAA lid" evidence="2">
    <location>
        <begin position="240"/>
        <end position="306"/>
    </location>
</feature>
<dbReference type="AlphaFoldDB" id="E3JDK1"/>
<feature type="domain" description="ATPase AAA-3" evidence="1">
    <location>
        <begin position="47"/>
        <end position="177"/>
    </location>
</feature>
<dbReference type="CDD" id="cd00009">
    <property type="entry name" value="AAA"/>
    <property type="match status" value="1"/>
</dbReference>
<dbReference type="PANTHER" id="PTHR42759:SF5">
    <property type="entry name" value="METHANOL DEHYDROGENASE REGULATOR"/>
    <property type="match status" value="1"/>
</dbReference>
<evidence type="ECO:0000313" key="3">
    <source>
        <dbReference type="EMBL" id="ADP84767.1"/>
    </source>
</evidence>